<evidence type="ECO:0000313" key="2">
    <source>
        <dbReference type="Proteomes" id="UP000008311"/>
    </source>
</evidence>
<gene>
    <name evidence="1" type="ORF">RCOM_1541620</name>
</gene>
<evidence type="ECO:0000313" key="1">
    <source>
        <dbReference type="EMBL" id="EEF46609.1"/>
    </source>
</evidence>
<dbReference type="InParanoid" id="B9RPV1"/>
<name>B9RPV1_RICCO</name>
<protein>
    <submittedName>
        <fullName evidence="1">Uncharacterized protein</fullName>
    </submittedName>
</protein>
<reference evidence="2" key="1">
    <citation type="journal article" date="2010" name="Nat. Biotechnol.">
        <title>Draft genome sequence of the oilseed species Ricinus communis.</title>
        <authorList>
            <person name="Chan A.P."/>
            <person name="Crabtree J."/>
            <person name="Zhao Q."/>
            <person name="Lorenzi H."/>
            <person name="Orvis J."/>
            <person name="Puiu D."/>
            <person name="Melake-Berhan A."/>
            <person name="Jones K.M."/>
            <person name="Redman J."/>
            <person name="Chen G."/>
            <person name="Cahoon E.B."/>
            <person name="Gedil M."/>
            <person name="Stanke M."/>
            <person name="Haas B.J."/>
            <person name="Wortman J.R."/>
            <person name="Fraser-Liggett C.M."/>
            <person name="Ravel J."/>
            <person name="Rabinowicz P.D."/>
        </authorList>
    </citation>
    <scope>NUCLEOTIDE SEQUENCE [LARGE SCALE GENOMIC DNA]</scope>
    <source>
        <strain evidence="2">cv. Hale</strain>
    </source>
</reference>
<sequence>MEFSIKAGTSAISSSAGAGSSALGFNLMAVSVLASKLSFFSHSCSIFSVLKGLNSSAKISNPSGTSLYHQSKA</sequence>
<accession>B9RPV1</accession>
<organism evidence="1 2">
    <name type="scientific">Ricinus communis</name>
    <name type="common">Castor bean</name>
    <dbReference type="NCBI Taxonomy" id="3988"/>
    <lineage>
        <taxon>Eukaryota</taxon>
        <taxon>Viridiplantae</taxon>
        <taxon>Streptophyta</taxon>
        <taxon>Embryophyta</taxon>
        <taxon>Tracheophyta</taxon>
        <taxon>Spermatophyta</taxon>
        <taxon>Magnoliopsida</taxon>
        <taxon>eudicotyledons</taxon>
        <taxon>Gunneridae</taxon>
        <taxon>Pentapetalae</taxon>
        <taxon>rosids</taxon>
        <taxon>fabids</taxon>
        <taxon>Malpighiales</taxon>
        <taxon>Euphorbiaceae</taxon>
        <taxon>Acalyphoideae</taxon>
        <taxon>Acalypheae</taxon>
        <taxon>Ricinus</taxon>
    </lineage>
</organism>
<proteinExistence type="predicted"/>
<dbReference type="Proteomes" id="UP000008311">
    <property type="component" value="Unassembled WGS sequence"/>
</dbReference>
<dbReference type="EMBL" id="EQ973797">
    <property type="protein sequence ID" value="EEF46609.1"/>
    <property type="molecule type" value="Genomic_DNA"/>
</dbReference>
<keyword evidence="2" id="KW-1185">Reference proteome</keyword>
<dbReference type="AlphaFoldDB" id="B9RPV1"/>